<dbReference type="PROSITE" id="PS00211">
    <property type="entry name" value="ABC_TRANSPORTER_1"/>
    <property type="match status" value="1"/>
</dbReference>
<dbReference type="InterPro" id="IPR008995">
    <property type="entry name" value="Mo/tungstate-bd_C_term_dom"/>
</dbReference>
<dbReference type="NCBIfam" id="NF008653">
    <property type="entry name" value="PRK11650.1"/>
    <property type="match status" value="1"/>
</dbReference>
<dbReference type="InterPro" id="IPR015855">
    <property type="entry name" value="ABC_transpr_MalK-like"/>
</dbReference>
<evidence type="ECO:0000259" key="6">
    <source>
        <dbReference type="PROSITE" id="PS50893"/>
    </source>
</evidence>
<feature type="domain" description="ABC transporter" evidence="6">
    <location>
        <begin position="4"/>
        <end position="234"/>
    </location>
</feature>
<keyword evidence="3" id="KW-0547">Nucleotide-binding</keyword>
<dbReference type="Gene3D" id="2.40.50.100">
    <property type="match status" value="1"/>
</dbReference>
<dbReference type="InterPro" id="IPR040582">
    <property type="entry name" value="OB_MalK-like"/>
</dbReference>
<dbReference type="InterPro" id="IPR047641">
    <property type="entry name" value="ABC_transpr_MalK/UgpC-like"/>
</dbReference>
<dbReference type="InterPro" id="IPR003593">
    <property type="entry name" value="AAA+_ATPase"/>
</dbReference>
<accession>A0ABS5FDU1</accession>
<dbReference type="InterPro" id="IPR027417">
    <property type="entry name" value="P-loop_NTPase"/>
</dbReference>
<evidence type="ECO:0000256" key="2">
    <source>
        <dbReference type="ARBA" id="ARBA00022448"/>
    </source>
</evidence>
<dbReference type="InterPro" id="IPR017871">
    <property type="entry name" value="ABC_transporter-like_CS"/>
</dbReference>
<protein>
    <submittedName>
        <fullName evidence="7">ABC transporter ATP-binding protein</fullName>
    </submittedName>
</protein>
<dbReference type="CDD" id="cd03301">
    <property type="entry name" value="ABC_MalK_N"/>
    <property type="match status" value="1"/>
</dbReference>
<dbReference type="GO" id="GO:0005524">
    <property type="term" value="F:ATP binding"/>
    <property type="evidence" value="ECO:0007669"/>
    <property type="project" value="UniProtKB-KW"/>
</dbReference>
<reference evidence="8" key="1">
    <citation type="journal article" date="2021" name="ISME J.">
        <title>Evolutionary origin and ecological implication of a unique nif island in free-living Bradyrhizobium lineages.</title>
        <authorList>
            <person name="Tao J."/>
        </authorList>
    </citation>
    <scope>NUCLEOTIDE SEQUENCE [LARGE SCALE GENOMIC DNA]</scope>
    <source>
        <strain evidence="8">SZCCT0434</strain>
    </source>
</reference>
<gene>
    <name evidence="7" type="ORF">JQ615_06135</name>
</gene>
<name>A0ABS5FDU1_9BRAD</name>
<comment type="similarity">
    <text evidence="1">Belongs to the ABC transporter superfamily.</text>
</comment>
<dbReference type="InterPro" id="IPR003439">
    <property type="entry name" value="ABC_transporter-like_ATP-bd"/>
</dbReference>
<evidence type="ECO:0000256" key="3">
    <source>
        <dbReference type="ARBA" id="ARBA00022741"/>
    </source>
</evidence>
<evidence type="ECO:0000256" key="4">
    <source>
        <dbReference type="ARBA" id="ARBA00022840"/>
    </source>
</evidence>
<dbReference type="SUPFAM" id="SSF50331">
    <property type="entry name" value="MOP-like"/>
    <property type="match status" value="1"/>
</dbReference>
<dbReference type="Pfam" id="PF00005">
    <property type="entry name" value="ABC_tran"/>
    <property type="match status" value="1"/>
</dbReference>
<organism evidence="7 8">
    <name type="scientific">Bradyrhizobium jicamae</name>
    <dbReference type="NCBI Taxonomy" id="280332"/>
    <lineage>
        <taxon>Bacteria</taxon>
        <taxon>Pseudomonadati</taxon>
        <taxon>Pseudomonadota</taxon>
        <taxon>Alphaproteobacteria</taxon>
        <taxon>Hyphomicrobiales</taxon>
        <taxon>Nitrobacteraceae</taxon>
        <taxon>Bradyrhizobium</taxon>
    </lineage>
</organism>
<dbReference type="PANTHER" id="PTHR43875:SF10">
    <property type="entry name" value="BLL2173 PROTEIN"/>
    <property type="match status" value="1"/>
</dbReference>
<dbReference type="RefSeq" id="WP_212492007.1">
    <property type="nucleotide sequence ID" value="NZ_JAFCJH010000004.1"/>
</dbReference>
<dbReference type="Pfam" id="PF17912">
    <property type="entry name" value="OB_MalK"/>
    <property type="match status" value="1"/>
</dbReference>
<dbReference type="Gene3D" id="2.40.50.140">
    <property type="entry name" value="Nucleic acid-binding proteins"/>
    <property type="match status" value="1"/>
</dbReference>
<dbReference type="SUPFAM" id="SSF52540">
    <property type="entry name" value="P-loop containing nucleoside triphosphate hydrolases"/>
    <property type="match status" value="1"/>
</dbReference>
<evidence type="ECO:0000256" key="5">
    <source>
        <dbReference type="ARBA" id="ARBA00024722"/>
    </source>
</evidence>
<evidence type="ECO:0000313" key="8">
    <source>
        <dbReference type="Proteomes" id="UP001315278"/>
    </source>
</evidence>
<proteinExistence type="inferred from homology"/>
<comment type="function">
    <text evidence="5">Involved in beta-(1--&gt;2)glucan export. Transmembrane domains (TMD) form a pore in the inner membrane and the ATP-binding domain (NBD) is responsible for energy generation.</text>
</comment>
<dbReference type="Proteomes" id="UP001315278">
    <property type="component" value="Unassembled WGS sequence"/>
</dbReference>
<keyword evidence="2" id="KW-0813">Transport</keyword>
<dbReference type="SMART" id="SM00382">
    <property type="entry name" value="AAA"/>
    <property type="match status" value="1"/>
</dbReference>
<keyword evidence="4 7" id="KW-0067">ATP-binding</keyword>
<dbReference type="EMBL" id="JAFCJH010000004">
    <property type="protein sequence ID" value="MBR0794962.1"/>
    <property type="molecule type" value="Genomic_DNA"/>
</dbReference>
<dbReference type="InterPro" id="IPR012340">
    <property type="entry name" value="NA-bd_OB-fold"/>
</dbReference>
<evidence type="ECO:0000313" key="7">
    <source>
        <dbReference type="EMBL" id="MBR0794962.1"/>
    </source>
</evidence>
<sequence>MADVRLSGVHKYYGNVHAVRGVDLTIKDGEFAVLVGPSGCGKSTLLRTIAGLEDPDQGTIAIGGAVVNDLRPRERNIAMVFQNYALYPYLTVKENIAFGLRARKTPEIEIRKRVSEAAEMLGIGGLLDRHPRQLSGGQRQRVAIGRAIVRKAELFLFDEPLSNLDAQLRDEMRTEIKRLHHEITTTMIYVTHDQVEAMTLADRIVLLREGKIEQQGAPLELFERPQTGFVAGFLGSPSINLIPAKLVATADGISAAFENGGTLDLPRSRVAALREAIGRPILLGIRPQHFSRASGAPLREGVISYAAIADLIQPTGTRTFTTIKIGGVDAIAELQAHDVESHGERIELAVDLNRAVLIDPASGQVIN</sequence>
<comment type="caution">
    <text evidence="7">The sequence shown here is derived from an EMBL/GenBank/DDBJ whole genome shotgun (WGS) entry which is preliminary data.</text>
</comment>
<dbReference type="Gene3D" id="3.40.50.300">
    <property type="entry name" value="P-loop containing nucleotide triphosphate hydrolases"/>
    <property type="match status" value="1"/>
</dbReference>
<keyword evidence="8" id="KW-1185">Reference proteome</keyword>
<evidence type="ECO:0000256" key="1">
    <source>
        <dbReference type="ARBA" id="ARBA00005417"/>
    </source>
</evidence>
<dbReference type="PROSITE" id="PS50893">
    <property type="entry name" value="ABC_TRANSPORTER_2"/>
    <property type="match status" value="1"/>
</dbReference>
<dbReference type="PANTHER" id="PTHR43875">
    <property type="entry name" value="MALTODEXTRIN IMPORT ATP-BINDING PROTEIN MSMX"/>
    <property type="match status" value="1"/>
</dbReference>